<dbReference type="Proteomes" id="UP000075636">
    <property type="component" value="Unassembled WGS sequence"/>
</dbReference>
<gene>
    <name evidence="6" type="ORF">AD945_06130</name>
</gene>
<feature type="transmembrane region" description="Helical" evidence="5">
    <location>
        <begin position="88"/>
        <end position="105"/>
    </location>
</feature>
<protein>
    <submittedName>
        <fullName evidence="6">Uncharacterized protein</fullName>
    </submittedName>
</protein>
<dbReference type="GO" id="GO:0005886">
    <property type="term" value="C:plasma membrane"/>
    <property type="evidence" value="ECO:0007669"/>
    <property type="project" value="UniProtKB-SubCell"/>
</dbReference>
<keyword evidence="2 5" id="KW-0812">Transmembrane</keyword>
<feature type="transmembrane region" description="Helical" evidence="5">
    <location>
        <begin position="30"/>
        <end position="48"/>
    </location>
</feature>
<organism evidence="6 7">
    <name type="scientific">Gluconobacter albidus</name>
    <dbReference type="NCBI Taxonomy" id="318683"/>
    <lineage>
        <taxon>Bacteria</taxon>
        <taxon>Pseudomonadati</taxon>
        <taxon>Pseudomonadota</taxon>
        <taxon>Alphaproteobacteria</taxon>
        <taxon>Acetobacterales</taxon>
        <taxon>Acetobacteraceae</taxon>
        <taxon>Gluconobacter</taxon>
    </lineage>
</organism>
<name>A0A149TKE0_9PROT</name>
<dbReference type="HAMAP" id="MF_00010">
    <property type="entry name" value="UPF0060"/>
    <property type="match status" value="1"/>
</dbReference>
<dbReference type="InterPro" id="IPR003844">
    <property type="entry name" value="UPF0060"/>
</dbReference>
<dbReference type="InterPro" id="IPR037185">
    <property type="entry name" value="EmrE-like"/>
</dbReference>
<evidence type="ECO:0000256" key="3">
    <source>
        <dbReference type="ARBA" id="ARBA00022989"/>
    </source>
</evidence>
<keyword evidence="3 5" id="KW-1133">Transmembrane helix</keyword>
<evidence type="ECO:0000256" key="1">
    <source>
        <dbReference type="ARBA" id="ARBA00022475"/>
    </source>
</evidence>
<evidence type="ECO:0000256" key="5">
    <source>
        <dbReference type="HAMAP-Rule" id="MF_00010"/>
    </source>
</evidence>
<evidence type="ECO:0000256" key="4">
    <source>
        <dbReference type="ARBA" id="ARBA00023136"/>
    </source>
</evidence>
<dbReference type="Pfam" id="PF02694">
    <property type="entry name" value="UPF0060"/>
    <property type="match status" value="1"/>
</dbReference>
<evidence type="ECO:0000256" key="2">
    <source>
        <dbReference type="ARBA" id="ARBA00022692"/>
    </source>
</evidence>
<dbReference type="RefSeq" id="WP_062107270.1">
    <property type="nucleotide sequence ID" value="NZ_LHZR01000100.1"/>
</dbReference>
<dbReference type="PANTHER" id="PTHR36116:SF1">
    <property type="entry name" value="UPF0060 MEMBRANE PROTEIN YNFA"/>
    <property type="match status" value="1"/>
</dbReference>
<proteinExistence type="inferred from homology"/>
<comment type="subcellular location">
    <subcellularLocation>
        <location evidence="5">Cell membrane</location>
        <topology evidence="5">Multi-pass membrane protein</topology>
    </subcellularLocation>
</comment>
<dbReference type="NCBIfam" id="NF002586">
    <property type="entry name" value="PRK02237.1"/>
    <property type="match status" value="1"/>
</dbReference>
<dbReference type="PATRIC" id="fig|318683.6.peg.2522"/>
<sequence length="108" mass="11988">MESFIFYACAAVAEIAGCYAFWACFRMSKSPYWLIAGLISLVIFAFLLTRVESVEAGRAYSVYGGIYILFAVLWMWGAEGVRPDRWDIFGLTLCLAGAAVIFLAPHRG</sequence>
<accession>A0A149TKE0</accession>
<keyword evidence="4 5" id="KW-0472">Membrane</keyword>
<reference evidence="6 7" key="1">
    <citation type="submission" date="2015-06" db="EMBL/GenBank/DDBJ databases">
        <title>Improved classification and identification of acetic acid bacteria using matrix-assisted laser desorption/ionization time-of-flight mass spectrometry; Gluconobacter nephelii and Gluconobacter uchimurae are later heterotypic synonyms of Gluconobacter japonicus and Gluconobacter oxydans, respectively.</title>
        <authorList>
            <person name="Li L."/>
            <person name="Cleenwerck I."/>
            <person name="De Vuyst L."/>
            <person name="Vandamme P."/>
        </authorList>
    </citation>
    <scope>NUCLEOTIDE SEQUENCE [LARGE SCALE GENOMIC DNA]</scope>
    <source>
        <strain evidence="6 7">LMG 1768</strain>
    </source>
</reference>
<dbReference type="AlphaFoldDB" id="A0A149TKE0"/>
<keyword evidence="1 5" id="KW-1003">Cell membrane</keyword>
<dbReference type="PANTHER" id="PTHR36116">
    <property type="entry name" value="UPF0060 MEMBRANE PROTEIN YNFA"/>
    <property type="match status" value="1"/>
</dbReference>
<feature type="transmembrane region" description="Helical" evidence="5">
    <location>
        <begin position="60"/>
        <end position="76"/>
    </location>
</feature>
<dbReference type="EMBL" id="LHZR01000100">
    <property type="protein sequence ID" value="KXV48906.1"/>
    <property type="molecule type" value="Genomic_DNA"/>
</dbReference>
<dbReference type="Gene3D" id="1.10.3730.20">
    <property type="match status" value="1"/>
</dbReference>
<comment type="caution">
    <text evidence="6">The sequence shown here is derived from an EMBL/GenBank/DDBJ whole genome shotgun (WGS) entry which is preliminary data.</text>
</comment>
<evidence type="ECO:0000313" key="6">
    <source>
        <dbReference type="EMBL" id="KXV48906.1"/>
    </source>
</evidence>
<comment type="similarity">
    <text evidence="5">Belongs to the UPF0060 family.</text>
</comment>
<dbReference type="SUPFAM" id="SSF103481">
    <property type="entry name" value="Multidrug resistance efflux transporter EmrE"/>
    <property type="match status" value="1"/>
</dbReference>
<evidence type="ECO:0000313" key="7">
    <source>
        <dbReference type="Proteomes" id="UP000075636"/>
    </source>
</evidence>
<dbReference type="OrthoDB" id="123240at2"/>